<dbReference type="InterPro" id="IPR054261">
    <property type="entry name" value="DUF6992"/>
</dbReference>
<dbReference type="EMBL" id="PYHR01000002">
    <property type="protein sequence ID" value="PWD51369.1"/>
    <property type="molecule type" value="Genomic_DNA"/>
</dbReference>
<protein>
    <submittedName>
        <fullName evidence="2">Uncharacterized protein</fullName>
    </submittedName>
</protein>
<evidence type="ECO:0000256" key="1">
    <source>
        <dbReference type="SAM" id="Phobius"/>
    </source>
</evidence>
<keyword evidence="1" id="KW-0812">Transmembrane</keyword>
<dbReference type="OrthoDB" id="158047at2"/>
<feature type="transmembrane region" description="Helical" evidence="1">
    <location>
        <begin position="105"/>
        <end position="126"/>
    </location>
</feature>
<gene>
    <name evidence="2" type="ORF">C8046_12560</name>
</gene>
<evidence type="ECO:0000313" key="3">
    <source>
        <dbReference type="Proteomes" id="UP000245166"/>
    </source>
</evidence>
<dbReference type="Proteomes" id="UP000245166">
    <property type="component" value="Unassembled WGS sequence"/>
</dbReference>
<comment type="caution">
    <text evidence="2">The sequence shown here is derived from an EMBL/GenBank/DDBJ whole genome shotgun (WGS) entry which is preliminary data.</text>
</comment>
<feature type="transmembrane region" description="Helical" evidence="1">
    <location>
        <begin position="132"/>
        <end position="151"/>
    </location>
</feature>
<name>A0A2U1ZWK8_9MICO</name>
<sequence length="165" mass="17039">MRLHLAGTGGELMGREGTLPSEVHAVERELLRTLTTGAAVSAVVGLGALAVGAATTRPHATTFGRQTLAWAAIDGLIAAAGSRGVAEPPTDADDARARARRMRTLTAVNAVLDVGYVAGGVFLTRWRNPPRPTVAADGAAVILQGAFLLVLDTVHARRFAALAAR</sequence>
<dbReference type="Pfam" id="PF22503">
    <property type="entry name" value="DUF6992"/>
    <property type="match status" value="1"/>
</dbReference>
<proteinExistence type="predicted"/>
<reference evidence="2 3" key="1">
    <citation type="submission" date="2018-03" db="EMBL/GenBank/DDBJ databases">
        <title>Genome assembly of novel Miniimonas species PCH200.</title>
        <authorList>
            <person name="Thakur V."/>
            <person name="Kumar V."/>
            <person name="Singh D."/>
        </authorList>
    </citation>
    <scope>NUCLEOTIDE SEQUENCE [LARGE SCALE GENOMIC DNA]</scope>
    <source>
        <strain evidence="2 3">PCH200</strain>
    </source>
</reference>
<keyword evidence="1" id="KW-0472">Membrane</keyword>
<keyword evidence="3" id="KW-1185">Reference proteome</keyword>
<accession>A0A2U1ZWK8</accession>
<keyword evidence="1" id="KW-1133">Transmembrane helix</keyword>
<organism evidence="2 3">
    <name type="scientific">Serinibacter arcticus</name>
    <dbReference type="NCBI Taxonomy" id="1655435"/>
    <lineage>
        <taxon>Bacteria</taxon>
        <taxon>Bacillati</taxon>
        <taxon>Actinomycetota</taxon>
        <taxon>Actinomycetes</taxon>
        <taxon>Micrococcales</taxon>
        <taxon>Beutenbergiaceae</taxon>
        <taxon>Serinibacter</taxon>
    </lineage>
</organism>
<dbReference type="RefSeq" id="WP_109229750.1">
    <property type="nucleotide sequence ID" value="NZ_PYHR01000002.1"/>
</dbReference>
<dbReference type="AlphaFoldDB" id="A0A2U1ZWK8"/>
<evidence type="ECO:0000313" key="2">
    <source>
        <dbReference type="EMBL" id="PWD51369.1"/>
    </source>
</evidence>